<name>A0A2P5SW88_9GAMM</name>
<dbReference type="Gene3D" id="3.30.559.10">
    <property type="entry name" value="Chloramphenicol acetyltransferase-like domain"/>
    <property type="match status" value="1"/>
</dbReference>
<dbReference type="Gene3D" id="2.40.50.100">
    <property type="match status" value="1"/>
</dbReference>
<dbReference type="GO" id="GO:0006086">
    <property type="term" value="P:pyruvate decarboxylation to acetyl-CoA"/>
    <property type="evidence" value="ECO:0007669"/>
    <property type="project" value="TreeGrafter"/>
</dbReference>
<evidence type="ECO:0000259" key="11">
    <source>
        <dbReference type="PROSITE" id="PS51826"/>
    </source>
</evidence>
<comment type="similarity">
    <text evidence="2 9">Belongs to the 2-oxoacid dehydrogenase family.</text>
</comment>
<reference evidence="12 13" key="1">
    <citation type="journal article" date="2018" name="Genome Biol. Evol.">
        <title>Cladogenesis and Genomic Streamlining in Extracellular Endosymbionts of Tropical Stink Bugs.</title>
        <authorList>
            <person name="Otero-Bravo A."/>
            <person name="Goffredi S."/>
            <person name="Sabree Z.L."/>
        </authorList>
    </citation>
    <scope>NUCLEOTIDE SEQUENCE [LARGE SCALE GENOMIC DNA]</scope>
    <source>
        <strain evidence="12 13">SoEL</strain>
    </source>
</reference>
<dbReference type="CDD" id="cd06849">
    <property type="entry name" value="lipoyl_domain"/>
    <property type="match status" value="1"/>
</dbReference>
<dbReference type="GO" id="GO:0005737">
    <property type="term" value="C:cytoplasm"/>
    <property type="evidence" value="ECO:0007669"/>
    <property type="project" value="TreeGrafter"/>
</dbReference>
<evidence type="ECO:0000256" key="6">
    <source>
        <dbReference type="ARBA" id="ARBA00023315"/>
    </source>
</evidence>
<dbReference type="Pfam" id="PF02817">
    <property type="entry name" value="E3_binding"/>
    <property type="match status" value="1"/>
</dbReference>
<dbReference type="GO" id="GO:0031405">
    <property type="term" value="F:lipoic acid binding"/>
    <property type="evidence" value="ECO:0007669"/>
    <property type="project" value="TreeGrafter"/>
</dbReference>
<dbReference type="InterPro" id="IPR004167">
    <property type="entry name" value="PSBD"/>
</dbReference>
<comment type="function">
    <text evidence="7">The pyruvate dehydrogenase complex catalyzes the overall conversion of pyruvate to acetyl-CoA and CO(2). It contains multiple copies of three enzymatic components: pyruvate dehydrogenase (E1), dihydrolipoamide acetyltransferase (E2) and lipoamide dehydrogenase (E3).</text>
</comment>
<dbReference type="InterPro" id="IPR023213">
    <property type="entry name" value="CAT-like_dom_sf"/>
</dbReference>
<dbReference type="SUPFAM" id="SSF47005">
    <property type="entry name" value="Peripheral subunit-binding domain of 2-oxo acid dehydrogenase complex"/>
    <property type="match status" value="1"/>
</dbReference>
<evidence type="ECO:0000259" key="10">
    <source>
        <dbReference type="PROSITE" id="PS50968"/>
    </source>
</evidence>
<dbReference type="Pfam" id="PF00198">
    <property type="entry name" value="2-oxoacid_dh"/>
    <property type="match status" value="1"/>
</dbReference>
<sequence>MNVNINIPDIGDGEFEVTEVLVKVGDIIDTEQSLITVEGNKASIEIPSPHKGIIQNINLIPGDKVKTGSLIMVLKKINGMPINIDQNKKEIISSEVKKEIISSEVKSESEYILTNNIDHLCNKKNDKVDNKIYVHASPVVRRIARKFGVNLAKVKGTGRKNRILKECIYNYIKEAVEFVETKFTSHNFKDTYKNNDLIKNISNINNFSDVKEIKLSTIQKISGKHLSHNWVTIPHVTHFDKVDITNLEDFRNKQNTEIKKTHPNTKINLLIFIMKAVYYALNQMPRFNSSLSSDLQKLILKKNINIGIAVDTPRGLLVPVFKNIDKKNIIQLSIELIDIVKNAIQGRLTAEIMQDGTFTISSLGGIGTKFFTPIINAPEVAILGISTFSIEPVWNGKEFLPRLMLPISLSFDHRVIDGADGARFINLVKNILEDIRLLII</sequence>
<dbReference type="AlphaFoldDB" id="A0A2P5SW88"/>
<dbReference type="SUPFAM" id="SSF51230">
    <property type="entry name" value="Single hybrid motif"/>
    <property type="match status" value="1"/>
</dbReference>
<accession>A0A2P5SW88</accession>
<feature type="domain" description="Lipoyl-binding" evidence="10">
    <location>
        <begin position="2"/>
        <end position="75"/>
    </location>
</feature>
<evidence type="ECO:0000256" key="7">
    <source>
        <dbReference type="ARBA" id="ARBA00025211"/>
    </source>
</evidence>
<dbReference type="InterPro" id="IPR050743">
    <property type="entry name" value="2-oxoacid_DH_E2_comp"/>
</dbReference>
<dbReference type="SUPFAM" id="SSF52777">
    <property type="entry name" value="CoA-dependent acyltransferases"/>
    <property type="match status" value="1"/>
</dbReference>
<keyword evidence="13" id="KW-1185">Reference proteome</keyword>
<dbReference type="Pfam" id="PF00364">
    <property type="entry name" value="Biotin_lipoyl"/>
    <property type="match status" value="1"/>
</dbReference>
<evidence type="ECO:0000313" key="12">
    <source>
        <dbReference type="EMBL" id="PPI86607.1"/>
    </source>
</evidence>
<dbReference type="GO" id="GO:0004742">
    <property type="term" value="F:dihydrolipoyllysine-residue acetyltransferase activity"/>
    <property type="evidence" value="ECO:0007669"/>
    <property type="project" value="UniProtKB-EC"/>
</dbReference>
<dbReference type="InterPro" id="IPR036625">
    <property type="entry name" value="E3-bd_dom_sf"/>
</dbReference>
<organism evidence="12 13">
    <name type="scientific">Candidatus Pantoea edessiphila</name>
    <dbReference type="NCBI Taxonomy" id="2044610"/>
    <lineage>
        <taxon>Bacteria</taxon>
        <taxon>Pseudomonadati</taxon>
        <taxon>Pseudomonadota</taxon>
        <taxon>Gammaproteobacteria</taxon>
        <taxon>Enterobacterales</taxon>
        <taxon>Erwiniaceae</taxon>
        <taxon>Pantoea</taxon>
    </lineage>
</organism>
<evidence type="ECO:0000313" key="13">
    <source>
        <dbReference type="Proteomes" id="UP000296144"/>
    </source>
</evidence>
<keyword evidence="6 9" id="KW-0012">Acyltransferase</keyword>
<keyword evidence="4 9" id="KW-0808">Transferase</keyword>
<dbReference type="PROSITE" id="PS00189">
    <property type="entry name" value="LIPOYL"/>
    <property type="match status" value="1"/>
</dbReference>
<dbReference type="PANTHER" id="PTHR43178:SF2">
    <property type="entry name" value="DIHYDROLIPOYLLYSINE-RESIDUE ACETYLTRANSFERASE COMPONENT OF PYRUVATE DEHYDROGENASE COMPLEX"/>
    <property type="match status" value="1"/>
</dbReference>
<evidence type="ECO:0000256" key="2">
    <source>
        <dbReference type="ARBA" id="ARBA00007317"/>
    </source>
</evidence>
<evidence type="ECO:0000256" key="5">
    <source>
        <dbReference type="ARBA" id="ARBA00022823"/>
    </source>
</evidence>
<gene>
    <name evidence="12" type="ORF">CRV10_02070</name>
</gene>
<dbReference type="PROSITE" id="PS50968">
    <property type="entry name" value="BIOTINYL_LIPOYL"/>
    <property type="match status" value="1"/>
</dbReference>
<dbReference type="InterPro" id="IPR000089">
    <property type="entry name" value="Biotin_lipoyl"/>
</dbReference>
<evidence type="ECO:0000256" key="9">
    <source>
        <dbReference type="RuleBase" id="RU003423"/>
    </source>
</evidence>
<evidence type="ECO:0000256" key="4">
    <source>
        <dbReference type="ARBA" id="ARBA00022679"/>
    </source>
</evidence>
<dbReference type="EC" id="2.3.1.-" evidence="9"/>
<dbReference type="PROSITE" id="PS51826">
    <property type="entry name" value="PSBD"/>
    <property type="match status" value="1"/>
</dbReference>
<dbReference type="Proteomes" id="UP000296144">
    <property type="component" value="Unassembled WGS sequence"/>
</dbReference>
<dbReference type="EMBL" id="PDKU01000002">
    <property type="protein sequence ID" value="PPI86607.1"/>
    <property type="molecule type" value="Genomic_DNA"/>
</dbReference>
<dbReference type="PANTHER" id="PTHR43178">
    <property type="entry name" value="DIHYDROLIPOAMIDE ACETYLTRANSFERASE COMPONENT OF PYRUVATE DEHYDROGENASE COMPLEX"/>
    <property type="match status" value="1"/>
</dbReference>
<comment type="subunit">
    <text evidence="3">Forms a 24-polypeptide structural core with octahedral symmetry.</text>
</comment>
<dbReference type="InterPro" id="IPR001078">
    <property type="entry name" value="2-oxoacid_DH_actylTfrase"/>
</dbReference>
<comment type="caution">
    <text evidence="12">The sequence shown here is derived from an EMBL/GenBank/DDBJ whole genome shotgun (WGS) entry which is preliminary data.</text>
</comment>
<comment type="cofactor">
    <cofactor evidence="1 9">
        <name>(R)-lipoate</name>
        <dbReference type="ChEBI" id="CHEBI:83088"/>
    </cofactor>
</comment>
<dbReference type="InterPro" id="IPR003016">
    <property type="entry name" value="2-oxoA_DH_lipoyl-BS"/>
</dbReference>
<comment type="catalytic activity">
    <reaction evidence="8">
        <text>N(6)-[(R)-dihydrolipoyl]-L-lysyl-[protein] + acetyl-CoA = N(6)-[(R)-S(8)-acetyldihydrolipoyl]-L-lysyl-[protein] + CoA</text>
        <dbReference type="Rhea" id="RHEA:17017"/>
        <dbReference type="Rhea" id="RHEA-COMP:10475"/>
        <dbReference type="Rhea" id="RHEA-COMP:10478"/>
        <dbReference type="ChEBI" id="CHEBI:57287"/>
        <dbReference type="ChEBI" id="CHEBI:57288"/>
        <dbReference type="ChEBI" id="CHEBI:83100"/>
        <dbReference type="ChEBI" id="CHEBI:83111"/>
        <dbReference type="EC" id="2.3.1.12"/>
    </reaction>
</comment>
<dbReference type="OrthoDB" id="9805770at2"/>
<evidence type="ECO:0000256" key="3">
    <source>
        <dbReference type="ARBA" id="ARBA00011484"/>
    </source>
</evidence>
<proteinExistence type="inferred from homology"/>
<evidence type="ECO:0000256" key="8">
    <source>
        <dbReference type="ARBA" id="ARBA00048370"/>
    </source>
</evidence>
<feature type="domain" description="Peripheral subunit-binding (PSBD)" evidence="11">
    <location>
        <begin position="135"/>
        <end position="172"/>
    </location>
</feature>
<protein>
    <recommendedName>
        <fullName evidence="9">Dihydrolipoamide acetyltransferase component of pyruvate dehydrogenase complex</fullName>
        <ecNumber evidence="9">2.3.1.-</ecNumber>
    </recommendedName>
</protein>
<keyword evidence="5 9" id="KW-0450">Lipoyl</keyword>
<evidence type="ECO:0000256" key="1">
    <source>
        <dbReference type="ARBA" id="ARBA00001938"/>
    </source>
</evidence>
<dbReference type="FunFam" id="3.30.559.10:FF:000004">
    <property type="entry name" value="Acetyltransferase component of pyruvate dehydrogenase complex"/>
    <property type="match status" value="1"/>
</dbReference>
<dbReference type="InterPro" id="IPR011053">
    <property type="entry name" value="Single_hybrid_motif"/>
</dbReference>
<dbReference type="Gene3D" id="4.10.320.10">
    <property type="entry name" value="E3-binding domain"/>
    <property type="match status" value="1"/>
</dbReference>